<evidence type="ECO:0000313" key="6">
    <source>
        <dbReference type="EMBL" id="PSJ65776.1"/>
    </source>
</evidence>
<evidence type="ECO:0000256" key="3">
    <source>
        <dbReference type="SAM" id="MobiDB-lite"/>
    </source>
</evidence>
<gene>
    <name evidence="6" type="ORF">C7I84_01240</name>
</gene>
<dbReference type="Gene3D" id="2.40.10.10">
    <property type="entry name" value="Trypsin-like serine proteases"/>
    <property type="match status" value="2"/>
</dbReference>
<dbReference type="EMBL" id="PXYK01000001">
    <property type="protein sequence ID" value="PSJ65776.1"/>
    <property type="molecule type" value="Genomic_DNA"/>
</dbReference>
<dbReference type="CDD" id="cd00091">
    <property type="entry name" value="NUC"/>
    <property type="match status" value="1"/>
</dbReference>
<comment type="caution">
    <text evidence="6">The sequence shown here is derived from an EMBL/GenBank/DDBJ whole genome shotgun (WGS) entry which is preliminary data.</text>
</comment>
<dbReference type="SMART" id="SM00477">
    <property type="entry name" value="NUC"/>
    <property type="match status" value="1"/>
</dbReference>
<dbReference type="GO" id="GO:0004519">
    <property type="term" value="F:endonuclease activity"/>
    <property type="evidence" value="ECO:0007669"/>
    <property type="project" value="UniProtKB-KW"/>
</dbReference>
<dbReference type="OrthoDB" id="9811262at2"/>
<evidence type="ECO:0000259" key="4">
    <source>
        <dbReference type="SMART" id="SM00477"/>
    </source>
</evidence>
<proteinExistence type="predicted"/>
<feature type="region of interest" description="Disordered" evidence="3">
    <location>
        <begin position="362"/>
        <end position="401"/>
    </location>
</feature>
<dbReference type="Gene3D" id="3.40.570.10">
    <property type="entry name" value="Extracellular Endonuclease, subunit A"/>
    <property type="match status" value="1"/>
</dbReference>
<sequence>MQRKFRFSRSRADEAAKHWQESAGERDKRARARAEGRLNEIDTPERIVKRANRLREQVRTYRPLLREIAPERQAAPARAHELAIGKPIVKATARLVERVIGPTKDFLAAAFFDLGSAAIRSVARISTNTDGNAYYGTGFMVTPSLMLTNEHVLEEPAWAAASVAEFDFQHDLNGHQKQVQTFRLDPDTFFLNDKRLDYALVAVSPAPSVGAARLADFGFCPLIAAEGKILVTEPVNIIQHPLGDPKQVVIRENQLSALPADELDHVAHYLADTEPGSSGSPVFNDLWEVIALHHQGVPATDANGNYLTKDGGVWDDSMPLDAIKWVGNEGIRISRIIRHLKGRKDVPAHMAGLLKELLDRSDTVRMGPVGPEGGRRPLPPNDGQPDDSQPDNGPKGPANQVGLLSGEATITVPVTITVRVGDGRAVSASLAGTEVERVRPERDYAGRPGFHRDFLGVSVPMPDVVDSRHGRPAVLADGSLELKYHHFSVIMNAERRLAYVSAVNYDAAAPYTEERGDDEWFIDPRIDAAFQADNRFYKNNPLDRGHLTRRYDAGWGVTPDEAKRANDDTFHWTNCSPQHEVFNQSKLSQPQDLRLWGELENHVTDQAKRDLQRLSIFNGPVFGKDDRTHRGLLIPSAFWKVIAYRTREDGLGAVGFVLHQADLISNLAVERFDPGRFDLRQVRISRIEELTGLDFKGLRNVDPMAASGVREVFEGAVATERKLGSAADIRF</sequence>
<evidence type="ECO:0000256" key="1">
    <source>
        <dbReference type="PIRSR" id="PIRSR640255-1"/>
    </source>
</evidence>
<dbReference type="SUPFAM" id="SSF50494">
    <property type="entry name" value="Trypsin-like serine proteases"/>
    <property type="match status" value="1"/>
</dbReference>
<dbReference type="GO" id="GO:0003676">
    <property type="term" value="F:nucleic acid binding"/>
    <property type="evidence" value="ECO:0007669"/>
    <property type="project" value="InterPro"/>
</dbReference>
<dbReference type="InterPro" id="IPR043504">
    <property type="entry name" value="Peptidase_S1_PA_chymotrypsin"/>
</dbReference>
<dbReference type="Pfam" id="PF01223">
    <property type="entry name" value="Endonuclease_NS"/>
    <property type="match status" value="1"/>
</dbReference>
<feature type="compositionally biased region" description="Basic and acidic residues" evidence="3">
    <location>
        <begin position="10"/>
        <end position="34"/>
    </location>
</feature>
<dbReference type="GO" id="GO:0016787">
    <property type="term" value="F:hydrolase activity"/>
    <property type="evidence" value="ECO:0007669"/>
    <property type="project" value="InterPro"/>
</dbReference>
<dbReference type="PANTHER" id="PTHR13966:SF5">
    <property type="entry name" value="ENDONUCLEASE G, MITOCHONDRIAL"/>
    <property type="match status" value="1"/>
</dbReference>
<dbReference type="InterPro" id="IPR020821">
    <property type="entry name" value="ENPP1-3/EXOG-like_nuc-like"/>
</dbReference>
<dbReference type="SUPFAM" id="SSF54060">
    <property type="entry name" value="His-Me finger endonucleases"/>
    <property type="match status" value="1"/>
</dbReference>
<dbReference type="RefSeq" id="WP_106770318.1">
    <property type="nucleotide sequence ID" value="NZ_PXYK01000001.1"/>
</dbReference>
<dbReference type="GO" id="GO:0046872">
    <property type="term" value="F:metal ion binding"/>
    <property type="evidence" value="ECO:0007669"/>
    <property type="project" value="UniProtKB-KW"/>
</dbReference>
<evidence type="ECO:0000313" key="7">
    <source>
        <dbReference type="Proteomes" id="UP000241229"/>
    </source>
</evidence>
<keyword evidence="6" id="KW-0255">Endonuclease</keyword>
<feature type="domain" description="ENPP1-3/EXOG-like endonuclease/phosphodiesterase" evidence="4">
    <location>
        <begin position="484"/>
        <end position="704"/>
    </location>
</feature>
<protein>
    <submittedName>
        <fullName evidence="6">Endonuclease</fullName>
    </submittedName>
</protein>
<keyword evidence="2" id="KW-0479">Metal-binding</keyword>
<feature type="binding site" evidence="2">
    <location>
        <position position="583"/>
    </location>
    <ligand>
        <name>Mg(2+)</name>
        <dbReference type="ChEBI" id="CHEBI:18420"/>
        <note>catalytic</note>
    </ligand>
</feature>
<evidence type="ECO:0000259" key="5">
    <source>
        <dbReference type="SMART" id="SM00892"/>
    </source>
</evidence>
<keyword evidence="6" id="KW-0378">Hydrolase</keyword>
<accession>A0A2P7STH0</accession>
<dbReference type="SMART" id="SM00892">
    <property type="entry name" value="Endonuclease_NS"/>
    <property type="match status" value="1"/>
</dbReference>
<feature type="domain" description="DNA/RNA non-specific endonuclease/pyrophosphatase/phosphodiesterase" evidence="5">
    <location>
        <begin position="483"/>
        <end position="702"/>
    </location>
</feature>
<organism evidence="6 7">
    <name type="scientific">Kumtagia ephedrae</name>
    <dbReference type="NCBI Taxonomy" id="2116701"/>
    <lineage>
        <taxon>Bacteria</taxon>
        <taxon>Pseudomonadati</taxon>
        <taxon>Pseudomonadota</taxon>
        <taxon>Alphaproteobacteria</taxon>
        <taxon>Hyphomicrobiales</taxon>
        <taxon>Phyllobacteriaceae</taxon>
        <taxon>Kumtagia</taxon>
    </lineage>
</organism>
<dbReference type="InterPro" id="IPR044925">
    <property type="entry name" value="His-Me_finger_sf"/>
</dbReference>
<dbReference type="PANTHER" id="PTHR13966">
    <property type="entry name" value="ENDONUCLEASE RELATED"/>
    <property type="match status" value="1"/>
</dbReference>
<dbReference type="InterPro" id="IPR009003">
    <property type="entry name" value="Peptidase_S1_PA"/>
</dbReference>
<keyword evidence="7" id="KW-1185">Reference proteome</keyword>
<keyword evidence="6" id="KW-0540">Nuclease</keyword>
<dbReference type="InterPro" id="IPR001604">
    <property type="entry name" value="Endo_G_ENPP1-like_dom"/>
</dbReference>
<name>A0A2P7STH0_9HYPH</name>
<dbReference type="InterPro" id="IPR040255">
    <property type="entry name" value="Non-specific_endonuclease"/>
</dbReference>
<reference evidence="6 7" key="1">
    <citation type="submission" date="2018-03" db="EMBL/GenBank/DDBJ databases">
        <title>The draft genome of Mesorhizobium sp. 6GN-30.</title>
        <authorList>
            <person name="Liu L."/>
            <person name="Li L."/>
            <person name="Wang T."/>
            <person name="Zhang X."/>
            <person name="Liang L."/>
        </authorList>
    </citation>
    <scope>NUCLEOTIDE SEQUENCE [LARGE SCALE GENOMIC DNA]</scope>
    <source>
        <strain evidence="6 7">6GN30</strain>
    </source>
</reference>
<dbReference type="Pfam" id="PF13365">
    <property type="entry name" value="Trypsin_2"/>
    <property type="match status" value="1"/>
</dbReference>
<feature type="region of interest" description="Disordered" evidence="3">
    <location>
        <begin position="1"/>
        <end position="34"/>
    </location>
</feature>
<dbReference type="InterPro" id="IPR044929">
    <property type="entry name" value="DNA/RNA_non-sp_Endonuclease_sf"/>
</dbReference>
<feature type="active site" description="Proton acceptor" evidence="1">
    <location>
        <position position="546"/>
    </location>
</feature>
<evidence type="ECO:0000256" key="2">
    <source>
        <dbReference type="PIRSR" id="PIRSR640255-2"/>
    </source>
</evidence>
<dbReference type="Proteomes" id="UP000241229">
    <property type="component" value="Unassembled WGS sequence"/>
</dbReference>
<dbReference type="AlphaFoldDB" id="A0A2P7STH0"/>